<comment type="subcellular location">
    <subcellularLocation>
        <location evidence="1">Cell inner membrane</location>
    </subcellularLocation>
</comment>
<keyword evidence="6" id="KW-0997">Cell inner membrane</keyword>
<reference evidence="11 12" key="1">
    <citation type="journal article" date="2011" name="Int. J. Syst. Evol. Microbiol.">
        <title>Zhongshania antarctica gen. nov., sp. nov. and Zhongshania guokunii sp. nov., gammaproteobacteria respectively isolated from coastal attached (fast) ice and surface seawater of the Antarctic.</title>
        <authorList>
            <person name="Li H.J."/>
            <person name="Zhang X.Y."/>
            <person name="Chen C.X."/>
            <person name="Zhang Y.J."/>
            <person name="Gao Z.M."/>
            <person name="Yu Y."/>
            <person name="Chen X.L."/>
            <person name="Chen B."/>
            <person name="Zhang Y.Z."/>
        </authorList>
    </citation>
    <scope>NUCLEOTIDE SEQUENCE [LARGE SCALE GENOMIC DNA]</scope>
    <source>
        <strain evidence="11 12">ZS6-22T</strain>
    </source>
</reference>
<evidence type="ECO:0000256" key="5">
    <source>
        <dbReference type="ARBA" id="ARBA00022475"/>
    </source>
</evidence>
<dbReference type="InterPro" id="IPR022792">
    <property type="entry name" value="T2SS_protein-GspN"/>
</dbReference>
<comment type="similarity">
    <text evidence="2">Belongs to the GSP N family.</text>
</comment>
<dbReference type="RefSeq" id="WP_368379907.1">
    <property type="nucleotide sequence ID" value="NZ_JBFRYA010000001.1"/>
</dbReference>
<name>A0ABV3U288_9GAMM</name>
<dbReference type="EMBL" id="JBFRYA010000001">
    <property type="protein sequence ID" value="MEX1667589.1"/>
    <property type="molecule type" value="Genomic_DNA"/>
</dbReference>
<evidence type="ECO:0000256" key="3">
    <source>
        <dbReference type="ARBA" id="ARBA00021563"/>
    </source>
</evidence>
<evidence type="ECO:0000256" key="8">
    <source>
        <dbReference type="ARBA" id="ARBA00022927"/>
    </source>
</evidence>
<evidence type="ECO:0000256" key="4">
    <source>
        <dbReference type="ARBA" id="ARBA00022448"/>
    </source>
</evidence>
<gene>
    <name evidence="11" type="primary">gspN</name>
    <name evidence="11" type="ORF">AB4876_01620</name>
</gene>
<keyword evidence="4" id="KW-0813">Transport</keyword>
<keyword evidence="7" id="KW-0812">Transmembrane</keyword>
<evidence type="ECO:0000256" key="9">
    <source>
        <dbReference type="ARBA" id="ARBA00023136"/>
    </source>
</evidence>
<protein>
    <recommendedName>
        <fullName evidence="3">Type II secretion system protein N</fullName>
    </recommendedName>
    <alternativeName>
        <fullName evidence="10">General secretion pathway protein N</fullName>
    </alternativeName>
</protein>
<dbReference type="Pfam" id="PF01203">
    <property type="entry name" value="T2SSN"/>
    <property type="match status" value="1"/>
</dbReference>
<keyword evidence="5" id="KW-1003">Cell membrane</keyword>
<accession>A0ABV3U288</accession>
<evidence type="ECO:0000256" key="10">
    <source>
        <dbReference type="ARBA" id="ARBA00030772"/>
    </source>
</evidence>
<evidence type="ECO:0000256" key="2">
    <source>
        <dbReference type="ARBA" id="ARBA00007208"/>
    </source>
</evidence>
<sequence>MRRWLWFVCGGLFFVLCLLVTSPAWLVTDLALKKLPQLELGTVSGSVWRGRVDTAKYGDITVTDLQWQLSLVGLFRGVPLAIDVAGPVEGHANVGVGGNNTLRLRDVSAQGGIAELMAVANLPSMGFDGGLSVELAEASITNTGCVGISGTFTLASLLGDIDGISDIAPVAATLSCENGLLAAVVDENNPTRVRGKVQLMNNGRLKGQLMLTPAPESLLYKSLSQFLGAPRNKTDFVLRF</sequence>
<comment type="caution">
    <text evidence="11">The sequence shown here is derived from an EMBL/GenBank/DDBJ whole genome shotgun (WGS) entry which is preliminary data.</text>
</comment>
<evidence type="ECO:0000256" key="6">
    <source>
        <dbReference type="ARBA" id="ARBA00022519"/>
    </source>
</evidence>
<organism evidence="11 12">
    <name type="scientific">Zhongshania guokunii</name>
    <dbReference type="NCBI Taxonomy" id="641783"/>
    <lineage>
        <taxon>Bacteria</taxon>
        <taxon>Pseudomonadati</taxon>
        <taxon>Pseudomonadota</taxon>
        <taxon>Gammaproteobacteria</taxon>
        <taxon>Cellvibrionales</taxon>
        <taxon>Spongiibacteraceae</taxon>
        <taxon>Zhongshania</taxon>
    </lineage>
</organism>
<evidence type="ECO:0000256" key="7">
    <source>
        <dbReference type="ARBA" id="ARBA00022692"/>
    </source>
</evidence>
<evidence type="ECO:0000313" key="12">
    <source>
        <dbReference type="Proteomes" id="UP001557485"/>
    </source>
</evidence>
<keyword evidence="12" id="KW-1185">Reference proteome</keyword>
<keyword evidence="8" id="KW-0653">Protein transport</keyword>
<evidence type="ECO:0000313" key="11">
    <source>
        <dbReference type="EMBL" id="MEX1667589.1"/>
    </source>
</evidence>
<keyword evidence="9" id="KW-0472">Membrane</keyword>
<dbReference type="Proteomes" id="UP001557485">
    <property type="component" value="Unassembled WGS sequence"/>
</dbReference>
<evidence type="ECO:0000256" key="1">
    <source>
        <dbReference type="ARBA" id="ARBA00004533"/>
    </source>
</evidence>
<proteinExistence type="inferred from homology"/>